<keyword evidence="2" id="KW-1185">Reference proteome</keyword>
<gene>
    <name evidence="1" type="ORF">ABC228_01320</name>
</gene>
<evidence type="ECO:0000313" key="1">
    <source>
        <dbReference type="EMBL" id="MEN2765814.1"/>
    </source>
</evidence>
<name>A0ABU9XF85_9BACI</name>
<accession>A0ABU9XF85</accession>
<evidence type="ECO:0000313" key="2">
    <source>
        <dbReference type="Proteomes" id="UP001444625"/>
    </source>
</evidence>
<dbReference type="Pfam" id="PF06356">
    <property type="entry name" value="DUF1064"/>
    <property type="match status" value="1"/>
</dbReference>
<proteinExistence type="predicted"/>
<reference evidence="1 2" key="1">
    <citation type="submission" date="2024-05" db="EMBL/GenBank/DDBJ databases">
        <authorList>
            <person name="Haq I."/>
            <person name="Ullah Z."/>
            <person name="Ahmad R."/>
            <person name="Li M."/>
            <person name="Tong Y."/>
        </authorList>
    </citation>
    <scope>NUCLEOTIDE SEQUENCE [LARGE SCALE GENOMIC DNA]</scope>
    <source>
        <strain evidence="1 2">16A2E</strain>
    </source>
</reference>
<dbReference type="EMBL" id="JBDIML010000001">
    <property type="protein sequence ID" value="MEN2765814.1"/>
    <property type="molecule type" value="Genomic_DNA"/>
</dbReference>
<dbReference type="InterPro" id="IPR009414">
    <property type="entry name" value="DUF1064"/>
</dbReference>
<organism evidence="1 2">
    <name type="scientific">Ornithinibacillus xuwenensis</name>
    <dbReference type="NCBI Taxonomy" id="3144668"/>
    <lineage>
        <taxon>Bacteria</taxon>
        <taxon>Bacillati</taxon>
        <taxon>Bacillota</taxon>
        <taxon>Bacilli</taxon>
        <taxon>Bacillales</taxon>
        <taxon>Bacillaceae</taxon>
        <taxon>Ornithinibacillus</taxon>
    </lineage>
</organism>
<protein>
    <submittedName>
        <fullName evidence="1">DUF1064 domain-containing protein</fullName>
    </submittedName>
</protein>
<comment type="caution">
    <text evidence="1">The sequence shown here is derived from an EMBL/GenBank/DDBJ whole genome shotgun (WGS) entry which is preliminary data.</text>
</comment>
<dbReference type="Proteomes" id="UP001444625">
    <property type="component" value="Unassembled WGS sequence"/>
</dbReference>
<sequence length="140" mass="16781">MSRNKYSNKKVTVDGHKFDSKREARYYQHLKLLERAGEIQGFILQPRYILQESFKKYGKTHRKIEYVADFEVYLNDGSTEVIDVKGMITKDFAIKRKLFDKKYSMPLKLMTYDQRFGGWIELEELNKLKKPNNNYKKLAR</sequence>
<dbReference type="RefSeq" id="WP_345823286.1">
    <property type="nucleotide sequence ID" value="NZ_JBDIML010000001.1"/>
</dbReference>